<proteinExistence type="inferred from homology"/>
<comment type="similarity">
    <text evidence="1">Belongs to the short-chain dehydrogenases/reductases (SDR) family.</text>
</comment>
<dbReference type="RefSeq" id="WP_015495564.1">
    <property type="nucleotide sequence ID" value="NC_020908.1"/>
</dbReference>
<evidence type="ECO:0000256" key="1">
    <source>
        <dbReference type="ARBA" id="ARBA00006484"/>
    </source>
</evidence>
<sequence length="248" mass="25671">MSRILIVTGGSRGIGAAAARAAARDGWHVVLTYRSGKAEAQVVVDEIVRLGGTAEARYTDVAKEGDVAALFDHVTEQYGRLDGLVNNAGILPPVSCFEEIDLARWTRTFSINATGPFLCCRAAVGLMAKRHGGEGGSIVNVSSMAASLGAPNEFIDYAASKGAIETLTVGLSKEFGVDGIRVNAVRPGLIATEIHASAGDAARVERLASGVPLGRPGSAEETAEAIIWLLSDASSYVTGCLMPVSGGR</sequence>
<evidence type="ECO:0000313" key="3">
    <source>
        <dbReference type="Proteomes" id="UP000004688"/>
    </source>
</evidence>
<dbReference type="AlphaFoldDB" id="M9RK02"/>
<dbReference type="Pfam" id="PF13561">
    <property type="entry name" value="adh_short_C2"/>
    <property type="match status" value="1"/>
</dbReference>
<dbReference type="eggNOG" id="COG1028">
    <property type="taxonomic scope" value="Bacteria"/>
</dbReference>
<accession>M9RK02</accession>
<keyword evidence="3" id="KW-1185">Reference proteome</keyword>
<dbReference type="CDD" id="cd05233">
    <property type="entry name" value="SDR_c"/>
    <property type="match status" value="1"/>
</dbReference>
<protein>
    <submittedName>
        <fullName evidence="2">Short chain dehydrogenase</fullName>
    </submittedName>
</protein>
<dbReference type="GO" id="GO:0030497">
    <property type="term" value="P:fatty acid elongation"/>
    <property type="evidence" value="ECO:0007669"/>
    <property type="project" value="TreeGrafter"/>
</dbReference>
<dbReference type="KEGG" id="oar:OA238_c24290"/>
<dbReference type="PANTHER" id="PTHR42760">
    <property type="entry name" value="SHORT-CHAIN DEHYDROGENASES/REDUCTASES FAMILY MEMBER"/>
    <property type="match status" value="1"/>
</dbReference>
<dbReference type="OrthoDB" id="20590at2"/>
<dbReference type="FunFam" id="3.40.50.720:FF:000084">
    <property type="entry name" value="Short-chain dehydrogenase reductase"/>
    <property type="match status" value="1"/>
</dbReference>
<dbReference type="HOGENOM" id="CLU_010194_1_3_5"/>
<dbReference type="PRINTS" id="PR00080">
    <property type="entry name" value="SDRFAMILY"/>
</dbReference>
<organism evidence="2 3">
    <name type="scientific">Octadecabacter arcticus 238</name>
    <dbReference type="NCBI Taxonomy" id="391616"/>
    <lineage>
        <taxon>Bacteria</taxon>
        <taxon>Pseudomonadati</taxon>
        <taxon>Pseudomonadota</taxon>
        <taxon>Alphaproteobacteria</taxon>
        <taxon>Rhodobacterales</taxon>
        <taxon>Roseobacteraceae</taxon>
        <taxon>Octadecabacter</taxon>
    </lineage>
</organism>
<dbReference type="EMBL" id="CP003742">
    <property type="protein sequence ID" value="AGI72487.1"/>
    <property type="molecule type" value="Genomic_DNA"/>
</dbReference>
<dbReference type="PRINTS" id="PR00081">
    <property type="entry name" value="GDHRDH"/>
</dbReference>
<dbReference type="InterPro" id="IPR002347">
    <property type="entry name" value="SDR_fam"/>
</dbReference>
<dbReference type="STRING" id="391616.OA238_c24290"/>
<dbReference type="SUPFAM" id="SSF51735">
    <property type="entry name" value="NAD(P)-binding Rossmann-fold domains"/>
    <property type="match status" value="1"/>
</dbReference>
<gene>
    <name evidence="2" type="ORF">OA238_c24290</name>
</gene>
<dbReference type="InterPro" id="IPR036291">
    <property type="entry name" value="NAD(P)-bd_dom_sf"/>
</dbReference>
<dbReference type="GO" id="GO:0016616">
    <property type="term" value="F:oxidoreductase activity, acting on the CH-OH group of donors, NAD or NADP as acceptor"/>
    <property type="evidence" value="ECO:0007669"/>
    <property type="project" value="TreeGrafter"/>
</dbReference>
<dbReference type="Proteomes" id="UP000004688">
    <property type="component" value="Chromosome"/>
</dbReference>
<evidence type="ECO:0000313" key="2">
    <source>
        <dbReference type="EMBL" id="AGI72487.1"/>
    </source>
</evidence>
<dbReference type="PANTHER" id="PTHR42760:SF40">
    <property type="entry name" value="3-OXOACYL-[ACYL-CARRIER-PROTEIN] REDUCTASE, CHLOROPLASTIC"/>
    <property type="match status" value="1"/>
</dbReference>
<reference evidence="2 3" key="1">
    <citation type="journal article" date="2013" name="PLoS ONE">
        <title>Poles Apart: Arctic and Antarctic Octadecabacter strains Share High Genome Plasticity and a New Type of Xanthorhodopsin.</title>
        <authorList>
            <person name="Vollmers J."/>
            <person name="Voget S."/>
            <person name="Dietrich S."/>
            <person name="Gollnow K."/>
            <person name="Smits M."/>
            <person name="Meyer K."/>
            <person name="Brinkhoff T."/>
            <person name="Simon M."/>
            <person name="Daniel R."/>
        </authorList>
    </citation>
    <scope>NUCLEOTIDE SEQUENCE [LARGE SCALE GENOMIC DNA]</scope>
    <source>
        <strain evidence="2 3">238</strain>
    </source>
</reference>
<dbReference type="Gene3D" id="3.40.50.720">
    <property type="entry name" value="NAD(P)-binding Rossmann-like Domain"/>
    <property type="match status" value="1"/>
</dbReference>
<name>M9RK02_9RHOB</name>